<evidence type="ECO:0000259" key="6">
    <source>
        <dbReference type="PROSITE" id="PS50262"/>
    </source>
</evidence>
<protein>
    <recommendedName>
        <fullName evidence="6">G-protein coupled receptors family 1 profile domain-containing protein</fullName>
    </recommendedName>
</protein>
<accession>A0AA36FR81</accession>
<keyword evidence="3 5" id="KW-1133">Transmembrane helix</keyword>
<feature type="transmembrane region" description="Helical" evidence="5">
    <location>
        <begin position="127"/>
        <end position="145"/>
    </location>
</feature>
<comment type="subcellular location">
    <subcellularLocation>
        <location evidence="1">Membrane</location>
    </subcellularLocation>
</comment>
<evidence type="ECO:0000313" key="7">
    <source>
        <dbReference type="EMBL" id="CAJ0564140.1"/>
    </source>
</evidence>
<keyword evidence="2 5" id="KW-0812">Transmembrane</keyword>
<dbReference type="PANTHER" id="PTHR24224:SF37">
    <property type="entry name" value="G-PROTEIN COUPLED RECEPTORS FAMILY 1 PROFILE DOMAIN-CONTAINING PROTEIN"/>
    <property type="match status" value="1"/>
</dbReference>
<feature type="non-terminal residue" evidence="7">
    <location>
        <position position="444"/>
    </location>
</feature>
<dbReference type="Proteomes" id="UP001177023">
    <property type="component" value="Unassembled WGS sequence"/>
</dbReference>
<evidence type="ECO:0000256" key="4">
    <source>
        <dbReference type="ARBA" id="ARBA00023136"/>
    </source>
</evidence>
<dbReference type="SUPFAM" id="SSF50814">
    <property type="entry name" value="Lipocalins"/>
    <property type="match status" value="1"/>
</dbReference>
<dbReference type="InterPro" id="IPR012674">
    <property type="entry name" value="Calycin"/>
</dbReference>
<keyword evidence="8" id="KW-1185">Reference proteome</keyword>
<evidence type="ECO:0000256" key="3">
    <source>
        <dbReference type="ARBA" id="ARBA00022989"/>
    </source>
</evidence>
<dbReference type="GO" id="GO:0004930">
    <property type="term" value="F:G protein-coupled receptor activity"/>
    <property type="evidence" value="ECO:0007669"/>
    <property type="project" value="InterPro"/>
</dbReference>
<evidence type="ECO:0000256" key="2">
    <source>
        <dbReference type="ARBA" id="ARBA00022692"/>
    </source>
</evidence>
<evidence type="ECO:0000313" key="8">
    <source>
        <dbReference type="Proteomes" id="UP001177023"/>
    </source>
</evidence>
<dbReference type="SUPFAM" id="SSF81321">
    <property type="entry name" value="Family A G protein-coupled receptor-like"/>
    <property type="match status" value="1"/>
</dbReference>
<name>A0AA36FR81_9BILA</name>
<feature type="transmembrane region" description="Helical" evidence="5">
    <location>
        <begin position="20"/>
        <end position="42"/>
    </location>
</feature>
<dbReference type="AlphaFoldDB" id="A0AA36FR81"/>
<dbReference type="InterPro" id="IPR017452">
    <property type="entry name" value="GPCR_Rhodpsn_7TM"/>
</dbReference>
<dbReference type="InterPro" id="IPR000463">
    <property type="entry name" value="Fatty_acid-bd"/>
</dbReference>
<dbReference type="PROSITE" id="PS50262">
    <property type="entry name" value="G_PROTEIN_RECEP_F1_2"/>
    <property type="match status" value="1"/>
</dbReference>
<dbReference type="Gene3D" id="2.40.128.20">
    <property type="match status" value="1"/>
</dbReference>
<comment type="caution">
    <text evidence="7">The sequence shown here is derived from an EMBL/GenBank/DDBJ whole genome shotgun (WGS) entry which is preliminary data.</text>
</comment>
<gene>
    <name evidence="7" type="ORF">MSPICULIGERA_LOCUS2828</name>
</gene>
<dbReference type="InterPro" id="IPR000276">
    <property type="entry name" value="GPCR_Rhodpsn"/>
</dbReference>
<organism evidence="7 8">
    <name type="scientific">Mesorhabditis spiculigera</name>
    <dbReference type="NCBI Taxonomy" id="96644"/>
    <lineage>
        <taxon>Eukaryota</taxon>
        <taxon>Metazoa</taxon>
        <taxon>Ecdysozoa</taxon>
        <taxon>Nematoda</taxon>
        <taxon>Chromadorea</taxon>
        <taxon>Rhabditida</taxon>
        <taxon>Rhabditina</taxon>
        <taxon>Rhabditomorpha</taxon>
        <taxon>Rhabditoidea</taxon>
        <taxon>Rhabditidae</taxon>
        <taxon>Mesorhabditinae</taxon>
        <taxon>Mesorhabditis</taxon>
    </lineage>
</organism>
<keyword evidence="4 5" id="KW-0472">Membrane</keyword>
<sequence>MDIFGKLVVGIQRGNVDEVMNLSFIVIYIVVPILGIAINLYVFARLIRVARVNAVRFETTSALPLCGMTVADSVCLLAEFSQVIFHMWNMRAAHDIETPRSENQLAVFNVFCKVNIFLMHTTSAFSVWSWLVLSILRYTAVFHPLKYRTIWRQPRDALKLLLCFCCFFESWILFVAVYIYGEQEGETEHSPGMCGENREIDTSTRKMAHLMDVTLFYAVPAILRIFFDGIVLFHCYSPYGTIEEPPSFYERRYAISLPSMERSSRISIAESDFLGGGANMALVVSMAQCTGDHMSKKRLLYQKRRQSMIMRSITISALNLLEGWDDYMKTVGVGYLARVAARNTPVTLHITVTGNDVVVRSQSVFKNFTLRFKIGEEFDETTIDGRHFRTVFNFVDGHLIQEQRAIEEKDVDSRIERWLKDGQLYTQLTAGKSKCLRVFDRIEN</sequence>
<feature type="transmembrane region" description="Helical" evidence="5">
    <location>
        <begin position="157"/>
        <end position="180"/>
    </location>
</feature>
<dbReference type="InterPro" id="IPR000566">
    <property type="entry name" value="Lipocln_cytosolic_FA-bd_dom"/>
</dbReference>
<dbReference type="GO" id="GO:0016020">
    <property type="term" value="C:membrane"/>
    <property type="evidence" value="ECO:0007669"/>
    <property type="project" value="UniProtKB-SubCell"/>
</dbReference>
<dbReference type="Pfam" id="PF00001">
    <property type="entry name" value="7tm_1"/>
    <property type="match status" value="1"/>
</dbReference>
<dbReference type="PANTHER" id="PTHR24224">
    <property type="entry name" value="CARDIOACCELERATORY PEPTIDE RECEPTOR-RELATED"/>
    <property type="match status" value="1"/>
</dbReference>
<dbReference type="CDD" id="cd00742">
    <property type="entry name" value="FABP"/>
    <property type="match status" value="1"/>
</dbReference>
<dbReference type="PRINTS" id="PR00178">
    <property type="entry name" value="FATTYACIDBP"/>
</dbReference>
<feature type="transmembrane region" description="Helical" evidence="5">
    <location>
        <begin position="62"/>
        <end position="85"/>
    </location>
</feature>
<reference evidence="7" key="1">
    <citation type="submission" date="2023-06" db="EMBL/GenBank/DDBJ databases">
        <authorList>
            <person name="Delattre M."/>
        </authorList>
    </citation>
    <scope>NUCLEOTIDE SEQUENCE</scope>
    <source>
        <strain evidence="7">AF72</strain>
    </source>
</reference>
<dbReference type="Pfam" id="PF00061">
    <property type="entry name" value="Lipocalin"/>
    <property type="match status" value="1"/>
</dbReference>
<proteinExistence type="predicted"/>
<evidence type="ECO:0000256" key="5">
    <source>
        <dbReference type="SAM" id="Phobius"/>
    </source>
</evidence>
<dbReference type="Gene3D" id="1.20.1070.10">
    <property type="entry name" value="Rhodopsin 7-helix transmembrane proteins"/>
    <property type="match status" value="1"/>
</dbReference>
<feature type="domain" description="G-protein coupled receptors family 1 profile" evidence="6">
    <location>
        <begin position="38"/>
        <end position="162"/>
    </location>
</feature>
<dbReference type="EMBL" id="CATQJA010000806">
    <property type="protein sequence ID" value="CAJ0564140.1"/>
    <property type="molecule type" value="Genomic_DNA"/>
</dbReference>
<dbReference type="GO" id="GO:0008289">
    <property type="term" value="F:lipid binding"/>
    <property type="evidence" value="ECO:0007669"/>
    <property type="project" value="InterPro"/>
</dbReference>
<evidence type="ECO:0000256" key="1">
    <source>
        <dbReference type="ARBA" id="ARBA00004370"/>
    </source>
</evidence>
<dbReference type="InterPro" id="IPR052665">
    <property type="entry name" value="Neuropeptide-GPCR"/>
</dbReference>